<feature type="domain" description="EGF-like" evidence="9">
    <location>
        <begin position="1367"/>
        <end position="1407"/>
    </location>
</feature>
<dbReference type="EMBL" id="DS469792">
    <property type="protein sequence ID" value="EDO33079.1"/>
    <property type="molecule type" value="Genomic_DNA"/>
</dbReference>
<evidence type="ECO:0000256" key="2">
    <source>
        <dbReference type="ARBA" id="ARBA00022536"/>
    </source>
</evidence>
<keyword evidence="8" id="KW-0472">Membrane</keyword>
<keyword evidence="4" id="KW-0677">Repeat</keyword>
<dbReference type="SMART" id="SM00181">
    <property type="entry name" value="EGF"/>
    <property type="match status" value="2"/>
</dbReference>
<comment type="caution">
    <text evidence="6">Lacks conserved residue(s) required for the propagation of feature annotation.</text>
</comment>
<evidence type="ECO:0000256" key="1">
    <source>
        <dbReference type="ARBA" id="ARBA00006373"/>
    </source>
</evidence>
<dbReference type="InterPro" id="IPR009030">
    <property type="entry name" value="Growth_fac_rcpt_cys_sf"/>
</dbReference>
<keyword evidence="11" id="KW-1185">Reference proteome</keyword>
<dbReference type="OMA" id="STPEYYM"/>
<dbReference type="PROSITE" id="PS01186">
    <property type="entry name" value="EGF_2"/>
    <property type="match status" value="1"/>
</dbReference>
<dbReference type="PANTHER" id="PTHR24050">
    <property type="entry name" value="PA14 DOMAIN-CONTAINING PROTEIN"/>
    <property type="match status" value="1"/>
</dbReference>
<dbReference type="FunFam" id="2.10.25.10:FF:000038">
    <property type="entry name" value="Fibrillin 2"/>
    <property type="match status" value="1"/>
</dbReference>
<dbReference type="Proteomes" id="UP000001593">
    <property type="component" value="Unassembled WGS sequence"/>
</dbReference>
<dbReference type="PROSITE" id="PS00010">
    <property type="entry name" value="ASX_HYDROXYL"/>
    <property type="match status" value="2"/>
</dbReference>
<dbReference type="Pfam" id="PF07645">
    <property type="entry name" value="EGF_CA"/>
    <property type="match status" value="1"/>
</dbReference>
<evidence type="ECO:0000313" key="10">
    <source>
        <dbReference type="EMBL" id="EDO33079.1"/>
    </source>
</evidence>
<comment type="similarity">
    <text evidence="1">Belongs to the EGF domain peptide family.</text>
</comment>
<keyword evidence="5" id="KW-1015">Disulfide bond</keyword>
<accession>A7STA9</accession>
<evidence type="ECO:0000256" key="6">
    <source>
        <dbReference type="PROSITE-ProRule" id="PRU00076"/>
    </source>
</evidence>
<dbReference type="Pfam" id="PF12947">
    <property type="entry name" value="EGF_3"/>
    <property type="match status" value="1"/>
</dbReference>
<dbReference type="InterPro" id="IPR000152">
    <property type="entry name" value="EGF-type_Asp/Asn_hydroxyl_site"/>
</dbReference>
<organism evidence="10 11">
    <name type="scientific">Nematostella vectensis</name>
    <name type="common">Starlet sea anemone</name>
    <dbReference type="NCBI Taxonomy" id="45351"/>
    <lineage>
        <taxon>Eukaryota</taxon>
        <taxon>Metazoa</taxon>
        <taxon>Cnidaria</taxon>
        <taxon>Anthozoa</taxon>
        <taxon>Hexacorallia</taxon>
        <taxon>Actiniaria</taxon>
        <taxon>Edwardsiidae</taxon>
        <taxon>Nematostella</taxon>
    </lineage>
</organism>
<keyword evidence="8" id="KW-1133">Transmembrane helix</keyword>
<dbReference type="PROSITE" id="PS50026">
    <property type="entry name" value="EGF_3"/>
    <property type="match status" value="2"/>
</dbReference>
<evidence type="ECO:0000256" key="3">
    <source>
        <dbReference type="ARBA" id="ARBA00022729"/>
    </source>
</evidence>
<dbReference type="SMART" id="SM00179">
    <property type="entry name" value="EGF_CA"/>
    <property type="match status" value="2"/>
</dbReference>
<keyword evidence="2 6" id="KW-0245">EGF-like domain</keyword>
<evidence type="ECO:0000256" key="5">
    <source>
        <dbReference type="ARBA" id="ARBA00023157"/>
    </source>
</evidence>
<dbReference type="PANTHER" id="PTHR24050:SF28">
    <property type="entry name" value="UROMODULIN-LIKE"/>
    <property type="match status" value="1"/>
</dbReference>
<evidence type="ECO:0000259" key="9">
    <source>
        <dbReference type="PROSITE" id="PS50026"/>
    </source>
</evidence>
<sequence length="1648" mass="182187">MTIEFDKGKVCKVVFAFQPSKRRSSCRKQSTMLKVLLCLQLVVIGWTEGVKLSIPILHMKLVDFPTNNNWETANPQSIDLAQKFCAIHLVQLDSNWNVSQVYGTAVNRISSFVYNDYINVQSPRPASHLSTINFHWSYSVPEEDIQGTELNVGPKLQFYEFGRIQELMLRNISKQMEIDLNAVASRLGVTVRDLSYSYDPARWEQVNHVMVSEGIKVHAVKLDLSGVDPLAQLVRLTSLQLQNATLSVFLELVPPLFPKKSILDSNTTTEMLNSLRISSDSSIVTIGRLVNYTTGLTSKDFGIIYNLTQDQYIAMEKATLLQISEACGMSNTQLMSMTLPDISRSVFGSTVVPAPCLILVREKGVAISALGVSSPGAKTALQLLLAATGQKWRQARLTESLELADWDILDSVTVDEFSKIANMTNLLSGSVSDLIAKMKTNGLSTQIPAHKTITKQFLENVFNISSVEVSSITGVSSADLQSSASPKLVETFLNATTAFFNITIDDIRKSLNVTFEELMHTPTVELQDVTPYVITHAVREQATLLNVSEVVANNLMHVFPDNGTIAQLKAGVDIVKSIIAMRSAYEQRFIKTYLDQSSVSDSGFDNMTILGAALSTSGFLKDQVRFLYGLNPEQMFILEALKIRDLQVYCGLGASLLKSMTPFDLTAALVGLSAYAPSCKATGFYIAAKTQTLSKARSVCTSLNNMDMSLMRLTENCTGLTWRYSADIMRLRLQDWTATDKMTLTTLPSHTDLTLLLVPEKTFQYLLEKAVSARPDSSVMTAYREPVVQQLLDVFSTSTAEMSQVLGVSEESIGSLSLTGVVEQVINLVRSKYKVDLIPTAQSLNVSVDNLKFLAPTEWREVIPGLKQEILLSGSNMLNVTESDFGNLLLFANITELSLEQIKTKWDTDFKRILNGKNLAENKTISEIATEMGISNETLNSKTIIQFFNEYLSLTKKEMATLYKANILAVDLLAVFKFQEIPVICSLSESVVNSKQPLTLLLFLTGNGDITSCRNLALISAMRDGPIDSMMSKFSLTLNQTASLLDFLERSTRLPWSNISLGLNVSVTDWPLFGALSIKTLSNITSMSVSSITSSYSFMDLGDIARRQITSQQKSSYHGDLVRLASSLFALNATEVCGACDIPRLPTLSILKAFLQRLGQVIFFDPNTLPKDLGYALEDFWETVPSEWPKTIPYIIPKSFANSSSMINVTENDLAKILGFPDKSHFLNMTLRDYTNFITTRLATLVKCSVDAKSVPLSRVAATNGIPDNSLAAMNVIDLINATCYGTSAANVSFIFRWSPSDVLVLSNYSLGNAAHCKGIAVSQVAQLTLMDLADVMLREVHGCPPPTPPPCRTGTVRLSPSTNCTDVNECSSPDICQSGQKCLNFFGGYQCVCKSPGFTVINKLCETVLKYVITFTMPAEVFVSQYIDTSTPEYYMIKETIEREATERERGGISTHRPRILHDEGGNRERGRYIDTSTPEYYMMKEAIEREITEVFEKDVTLKAYFRGCTLLSLRAGSVIADVQLWMSPQFTGSLSDMTRSFIDGLNSTNDGGTYLGSSLRVTTPTVSDYNECENNDQNCHRDAECVNELGKFSCKCNDGFDGDGVSCKPGFVKTFWWVVILLGLVLLVVIIIIAILIIRKPKYDAR</sequence>
<protein>
    <recommendedName>
        <fullName evidence="9">EGF-like domain-containing protein</fullName>
    </recommendedName>
</protein>
<name>A7STA9_NEMVE</name>
<dbReference type="InParanoid" id="A7STA9"/>
<dbReference type="SUPFAM" id="SSF57184">
    <property type="entry name" value="Growth factor receptor domain"/>
    <property type="match status" value="1"/>
</dbReference>
<dbReference type="HOGENOM" id="CLU_242575_0_0_1"/>
<feature type="compositionally biased region" description="Basic and acidic residues" evidence="7">
    <location>
        <begin position="1461"/>
        <end position="1470"/>
    </location>
</feature>
<dbReference type="InterPro" id="IPR018097">
    <property type="entry name" value="EGF_Ca-bd_CS"/>
</dbReference>
<feature type="domain" description="EGF-like" evidence="9">
    <location>
        <begin position="1570"/>
        <end position="1610"/>
    </location>
</feature>
<gene>
    <name evidence="10" type="ORF">NEMVEDRAFT_v1g217159</name>
</gene>
<dbReference type="InterPro" id="IPR024731">
    <property type="entry name" value="NELL2-like_EGF"/>
</dbReference>
<dbReference type="GO" id="GO:0005509">
    <property type="term" value="F:calcium ion binding"/>
    <property type="evidence" value="ECO:0007669"/>
    <property type="project" value="InterPro"/>
</dbReference>
<dbReference type="InterPro" id="IPR036364">
    <property type="entry name" value="SEA_dom_sf"/>
</dbReference>
<evidence type="ECO:0000313" key="11">
    <source>
        <dbReference type="Proteomes" id="UP000001593"/>
    </source>
</evidence>
<evidence type="ECO:0000256" key="7">
    <source>
        <dbReference type="SAM" id="MobiDB-lite"/>
    </source>
</evidence>
<keyword evidence="3" id="KW-0732">Signal</keyword>
<dbReference type="InterPro" id="IPR049883">
    <property type="entry name" value="NOTCH1_EGF-like"/>
</dbReference>
<dbReference type="InterPro" id="IPR052235">
    <property type="entry name" value="Nephronectin_domain"/>
</dbReference>
<reference evidence="10 11" key="1">
    <citation type="journal article" date="2007" name="Science">
        <title>Sea anemone genome reveals ancestral eumetazoan gene repertoire and genomic organization.</title>
        <authorList>
            <person name="Putnam N.H."/>
            <person name="Srivastava M."/>
            <person name="Hellsten U."/>
            <person name="Dirks B."/>
            <person name="Chapman J."/>
            <person name="Salamov A."/>
            <person name="Terry A."/>
            <person name="Shapiro H."/>
            <person name="Lindquist E."/>
            <person name="Kapitonov V.V."/>
            <person name="Jurka J."/>
            <person name="Genikhovich G."/>
            <person name="Grigoriev I.V."/>
            <person name="Lucas S.M."/>
            <person name="Steele R.E."/>
            <person name="Finnerty J.R."/>
            <person name="Technau U."/>
            <person name="Martindale M.Q."/>
            <person name="Rokhsar D.S."/>
        </authorList>
    </citation>
    <scope>NUCLEOTIDE SEQUENCE [LARGE SCALE GENOMIC DNA]</scope>
    <source>
        <strain evidence="11">CH2 X CH6</strain>
    </source>
</reference>
<feature type="transmembrane region" description="Helical" evidence="8">
    <location>
        <begin position="1617"/>
        <end position="1640"/>
    </location>
</feature>
<dbReference type="InterPro" id="IPR000742">
    <property type="entry name" value="EGF"/>
</dbReference>
<evidence type="ECO:0000256" key="4">
    <source>
        <dbReference type="ARBA" id="ARBA00022737"/>
    </source>
</evidence>
<dbReference type="CDD" id="cd00054">
    <property type="entry name" value="EGF_CA"/>
    <property type="match status" value="2"/>
</dbReference>
<dbReference type="PROSITE" id="PS01187">
    <property type="entry name" value="EGF_CA"/>
    <property type="match status" value="2"/>
</dbReference>
<dbReference type="Gene3D" id="2.10.25.10">
    <property type="entry name" value="Laminin"/>
    <property type="match status" value="2"/>
</dbReference>
<keyword evidence="8" id="KW-0812">Transmembrane</keyword>
<evidence type="ECO:0000256" key="8">
    <source>
        <dbReference type="SAM" id="Phobius"/>
    </source>
</evidence>
<dbReference type="Pfam" id="PF01390">
    <property type="entry name" value="SEA"/>
    <property type="match status" value="1"/>
</dbReference>
<feature type="region of interest" description="Disordered" evidence="7">
    <location>
        <begin position="1447"/>
        <end position="1470"/>
    </location>
</feature>
<proteinExistence type="inferred from homology"/>
<dbReference type="SUPFAM" id="SSF82671">
    <property type="entry name" value="SEA domain"/>
    <property type="match status" value="1"/>
</dbReference>
<dbReference type="InterPro" id="IPR000082">
    <property type="entry name" value="SEA_dom"/>
</dbReference>
<dbReference type="InterPro" id="IPR001881">
    <property type="entry name" value="EGF-like_Ca-bd_dom"/>
</dbReference>